<evidence type="ECO:0000256" key="6">
    <source>
        <dbReference type="ARBA" id="ARBA00022833"/>
    </source>
</evidence>
<evidence type="ECO:0000256" key="1">
    <source>
        <dbReference type="ARBA" id="ARBA00000553"/>
    </source>
</evidence>
<dbReference type="GO" id="GO:0016787">
    <property type="term" value="F:hydrolase activity"/>
    <property type="evidence" value="ECO:0007669"/>
    <property type="project" value="UniProtKB-KW"/>
</dbReference>
<evidence type="ECO:0000256" key="3">
    <source>
        <dbReference type="ARBA" id="ARBA00022679"/>
    </source>
</evidence>
<dbReference type="EMBL" id="AEEI01000044">
    <property type="protein sequence ID" value="EFM01699.1"/>
    <property type="molecule type" value="Genomic_DNA"/>
</dbReference>
<evidence type="ECO:0000313" key="11">
    <source>
        <dbReference type="EMBL" id="EFM01699.1"/>
    </source>
</evidence>
<protein>
    <recommendedName>
        <fullName evidence="10">Purine nucleoside phosphorylase</fullName>
    </recommendedName>
</protein>
<name>E0NT38_9BACT</name>
<comment type="similarity">
    <text evidence="2 10">Belongs to the purine nucleoside phosphorylase YfiH/LACC1 family.</text>
</comment>
<dbReference type="CDD" id="cd16833">
    <property type="entry name" value="YfiH"/>
    <property type="match status" value="1"/>
</dbReference>
<keyword evidence="3" id="KW-0808">Transferase</keyword>
<organism evidence="11 12">
    <name type="scientific">Hoylesella marshii DSM 16973 = JCM 13450</name>
    <dbReference type="NCBI Taxonomy" id="862515"/>
    <lineage>
        <taxon>Bacteria</taxon>
        <taxon>Pseudomonadati</taxon>
        <taxon>Bacteroidota</taxon>
        <taxon>Bacteroidia</taxon>
        <taxon>Bacteroidales</taxon>
        <taxon>Prevotellaceae</taxon>
        <taxon>Hoylesella</taxon>
    </lineage>
</organism>
<dbReference type="InterPro" id="IPR003730">
    <property type="entry name" value="Cu_polyphenol_OxRdtase"/>
</dbReference>
<dbReference type="NCBIfam" id="TIGR00726">
    <property type="entry name" value="peptidoglycan editing factor PgeF"/>
    <property type="match status" value="1"/>
</dbReference>
<evidence type="ECO:0000256" key="9">
    <source>
        <dbReference type="ARBA" id="ARBA00049893"/>
    </source>
</evidence>
<dbReference type="GO" id="GO:0005507">
    <property type="term" value="F:copper ion binding"/>
    <property type="evidence" value="ECO:0007669"/>
    <property type="project" value="TreeGrafter"/>
</dbReference>
<evidence type="ECO:0000256" key="10">
    <source>
        <dbReference type="RuleBase" id="RU361274"/>
    </source>
</evidence>
<keyword evidence="12" id="KW-1185">Reference proteome</keyword>
<accession>E0NT38</accession>
<dbReference type="InterPro" id="IPR011324">
    <property type="entry name" value="Cytotoxic_necrot_fac-like_cat"/>
</dbReference>
<evidence type="ECO:0000256" key="2">
    <source>
        <dbReference type="ARBA" id="ARBA00007353"/>
    </source>
</evidence>
<comment type="catalytic activity">
    <reaction evidence="9">
        <text>S-methyl-5'-thioadenosine + phosphate = 5-(methylsulfanyl)-alpha-D-ribose 1-phosphate + adenine</text>
        <dbReference type="Rhea" id="RHEA:11852"/>
        <dbReference type="ChEBI" id="CHEBI:16708"/>
        <dbReference type="ChEBI" id="CHEBI:17509"/>
        <dbReference type="ChEBI" id="CHEBI:43474"/>
        <dbReference type="ChEBI" id="CHEBI:58533"/>
        <dbReference type="EC" id="2.4.2.28"/>
    </reaction>
    <physiologicalReaction direction="left-to-right" evidence="9">
        <dbReference type="Rhea" id="RHEA:11853"/>
    </physiologicalReaction>
</comment>
<dbReference type="RefSeq" id="WP_006949391.1">
    <property type="nucleotide sequence ID" value="NZ_GL397214.1"/>
</dbReference>
<comment type="catalytic activity">
    <reaction evidence="8">
        <text>adenosine + phosphate = alpha-D-ribose 1-phosphate + adenine</text>
        <dbReference type="Rhea" id="RHEA:27642"/>
        <dbReference type="ChEBI" id="CHEBI:16335"/>
        <dbReference type="ChEBI" id="CHEBI:16708"/>
        <dbReference type="ChEBI" id="CHEBI:43474"/>
        <dbReference type="ChEBI" id="CHEBI:57720"/>
        <dbReference type="EC" id="2.4.2.1"/>
    </reaction>
    <physiologicalReaction direction="left-to-right" evidence="8">
        <dbReference type="Rhea" id="RHEA:27643"/>
    </physiologicalReaction>
</comment>
<gene>
    <name evidence="11" type="ORF">HMPREF0658_1339</name>
</gene>
<keyword evidence="4" id="KW-0479">Metal-binding</keyword>
<evidence type="ECO:0000256" key="8">
    <source>
        <dbReference type="ARBA" id="ARBA00048968"/>
    </source>
</evidence>
<dbReference type="Pfam" id="PF02578">
    <property type="entry name" value="Cu-oxidase_4"/>
    <property type="match status" value="1"/>
</dbReference>
<evidence type="ECO:0000256" key="4">
    <source>
        <dbReference type="ARBA" id="ARBA00022723"/>
    </source>
</evidence>
<evidence type="ECO:0000256" key="7">
    <source>
        <dbReference type="ARBA" id="ARBA00047989"/>
    </source>
</evidence>
<dbReference type="Proteomes" id="UP000004394">
    <property type="component" value="Unassembled WGS sequence"/>
</dbReference>
<keyword evidence="6" id="KW-0862">Zinc</keyword>
<dbReference type="Gene3D" id="3.60.140.10">
    <property type="entry name" value="CNF1/YfiH-like putative cysteine hydrolases"/>
    <property type="match status" value="1"/>
</dbReference>
<dbReference type="GO" id="GO:0017061">
    <property type="term" value="F:S-methyl-5-thioadenosine phosphorylase activity"/>
    <property type="evidence" value="ECO:0007669"/>
    <property type="project" value="UniProtKB-EC"/>
</dbReference>
<proteinExistence type="inferred from homology"/>
<dbReference type="PANTHER" id="PTHR30616:SF2">
    <property type="entry name" value="PURINE NUCLEOSIDE PHOSPHORYLASE LACC1"/>
    <property type="match status" value="1"/>
</dbReference>
<dbReference type="BioCyc" id="PMAR862515-HMP:GMOO-1362-MONOMER"/>
<dbReference type="eggNOG" id="COG1496">
    <property type="taxonomic scope" value="Bacteria"/>
</dbReference>
<keyword evidence="5" id="KW-0378">Hydrolase</keyword>
<comment type="catalytic activity">
    <reaction evidence="7">
        <text>adenosine + H2O + H(+) = inosine + NH4(+)</text>
        <dbReference type="Rhea" id="RHEA:24408"/>
        <dbReference type="ChEBI" id="CHEBI:15377"/>
        <dbReference type="ChEBI" id="CHEBI:15378"/>
        <dbReference type="ChEBI" id="CHEBI:16335"/>
        <dbReference type="ChEBI" id="CHEBI:17596"/>
        <dbReference type="ChEBI" id="CHEBI:28938"/>
        <dbReference type="EC" id="3.5.4.4"/>
    </reaction>
    <physiologicalReaction direction="left-to-right" evidence="7">
        <dbReference type="Rhea" id="RHEA:24409"/>
    </physiologicalReaction>
</comment>
<evidence type="ECO:0000313" key="12">
    <source>
        <dbReference type="Proteomes" id="UP000004394"/>
    </source>
</evidence>
<sequence length="265" mass="29524">MNKPVLTYHPLHPQVKAFSSTRHGGVSQGRYGTFNINEYCGDNPDHVRCNRERLCTLLGIENDRLLMPHQVHGCGVRQITSAFFDASVDTRRSQLEGIDALITDLHGVCIGVSTADCIPLLVYDVQHHACAAIHAGWRGTMQRIATHTLDTMHRCFGSEPSQIQAVVGPGIGLDAFEVGDEVHYAFSEAGFDMATISIQRDKWHIDLPECNRQQLVQWGIRPENIRMSGICTYHHTEDYFSARRLGIASGRIFSGILLTPHSSTF</sequence>
<dbReference type="PANTHER" id="PTHR30616">
    <property type="entry name" value="UNCHARACTERIZED PROTEIN YFIH"/>
    <property type="match status" value="1"/>
</dbReference>
<comment type="caution">
    <text evidence="11">The sequence shown here is derived from an EMBL/GenBank/DDBJ whole genome shotgun (WGS) entry which is preliminary data.</text>
</comment>
<dbReference type="STRING" id="862515.HMPREF0658_1339"/>
<dbReference type="AlphaFoldDB" id="E0NT38"/>
<dbReference type="SUPFAM" id="SSF64438">
    <property type="entry name" value="CNF1/YfiH-like putative cysteine hydrolases"/>
    <property type="match status" value="1"/>
</dbReference>
<evidence type="ECO:0000256" key="5">
    <source>
        <dbReference type="ARBA" id="ARBA00022801"/>
    </source>
</evidence>
<dbReference type="InterPro" id="IPR038371">
    <property type="entry name" value="Cu_polyphenol_OxRdtase_sf"/>
</dbReference>
<reference evidence="11" key="1">
    <citation type="submission" date="2010-07" db="EMBL/GenBank/DDBJ databases">
        <authorList>
            <person name="Muzny D."/>
            <person name="Qin X."/>
            <person name="Deng J."/>
            <person name="Jiang H."/>
            <person name="Liu Y."/>
            <person name="Qu J."/>
            <person name="Song X.-Z."/>
            <person name="Zhang L."/>
            <person name="Thornton R."/>
            <person name="Coyle M."/>
            <person name="Francisco L."/>
            <person name="Jackson L."/>
            <person name="Javaid M."/>
            <person name="Korchina V."/>
            <person name="Kovar C."/>
            <person name="Mata R."/>
            <person name="Mathew T."/>
            <person name="Ngo R."/>
            <person name="Nguyen L."/>
            <person name="Nguyen N."/>
            <person name="Okwuonu G."/>
            <person name="Ongeri F."/>
            <person name="Pham C."/>
            <person name="Simmons D."/>
            <person name="Wilczek-Boney K."/>
            <person name="Hale W."/>
            <person name="Jakkamsetti A."/>
            <person name="Pham P."/>
            <person name="Ruth R."/>
            <person name="San Lucas F."/>
            <person name="Warren J."/>
            <person name="Zhang J."/>
            <person name="Zhao Z."/>
            <person name="Zhou C."/>
            <person name="Zhu D."/>
            <person name="Lee S."/>
            <person name="Bess C."/>
            <person name="Blankenburg K."/>
            <person name="Forbes L."/>
            <person name="Fu Q."/>
            <person name="Gubbala S."/>
            <person name="Hirani K."/>
            <person name="Jayaseelan J.C."/>
            <person name="Lara F."/>
            <person name="Munidasa M."/>
            <person name="Palculict T."/>
            <person name="Patil S."/>
            <person name="Pu L.-L."/>
            <person name="Saada N."/>
            <person name="Tang L."/>
            <person name="Weissenberger G."/>
            <person name="Zhu Y."/>
            <person name="Hemphill L."/>
            <person name="Shang Y."/>
            <person name="Youmans B."/>
            <person name="Ayvaz T."/>
            <person name="Ross M."/>
            <person name="Santibanez J."/>
            <person name="Aqrawi P."/>
            <person name="Gross S."/>
            <person name="Joshi V."/>
            <person name="Fowler G."/>
            <person name="Nazareth L."/>
            <person name="Reid J."/>
            <person name="Worley K."/>
            <person name="Petrosino J."/>
            <person name="Highlander S."/>
            <person name="Gibbs R."/>
        </authorList>
    </citation>
    <scope>NUCLEOTIDE SEQUENCE [LARGE SCALE GENOMIC DNA]</scope>
    <source>
        <strain evidence="11">DSM 16973</strain>
    </source>
</reference>
<comment type="catalytic activity">
    <reaction evidence="1">
        <text>inosine + phosphate = alpha-D-ribose 1-phosphate + hypoxanthine</text>
        <dbReference type="Rhea" id="RHEA:27646"/>
        <dbReference type="ChEBI" id="CHEBI:17368"/>
        <dbReference type="ChEBI" id="CHEBI:17596"/>
        <dbReference type="ChEBI" id="CHEBI:43474"/>
        <dbReference type="ChEBI" id="CHEBI:57720"/>
        <dbReference type="EC" id="2.4.2.1"/>
    </reaction>
    <physiologicalReaction direction="left-to-right" evidence="1">
        <dbReference type="Rhea" id="RHEA:27647"/>
    </physiologicalReaction>
</comment>
<dbReference type="HOGENOM" id="CLU_065784_0_0_10"/>